<comment type="similarity">
    <text evidence="1 15 16">Belongs to the ATPase B chain family.</text>
</comment>
<dbReference type="Proteomes" id="UP000317093">
    <property type="component" value="Chromosome"/>
</dbReference>
<evidence type="ECO:0000256" key="14">
    <source>
        <dbReference type="ARBA" id="ARBA00037847"/>
    </source>
</evidence>
<evidence type="ECO:0000256" key="5">
    <source>
        <dbReference type="ARBA" id="ARBA00022692"/>
    </source>
</evidence>
<comment type="function">
    <text evidence="11 15">F(1)F(0) ATP synthase produces ATP from ADP in the presence of a proton or sodium gradient. F-type ATPases consist of two structural domains, F(1) containing the extramembraneous catalytic core and F(0) containing the membrane proton channel, linked together by a central stalk and a peripheral stalk. During catalysis, ATP synthesis in the catalytic domain of F(1) is coupled via a rotary mechanism of the central stalk subunits to proton translocation.</text>
</comment>
<comment type="subunit">
    <text evidence="13">F-type ATPases have 2 components, F(1) - the catalytic core - and F(0) - the membrane proton channel. F(1) has five subunits: alpha(3), beta(3), gamma(1), delta(1), epsilon(1). F(0) has four main subunits: a(1), b(2) and c(10-14). The alpha and beta chains form an alternating ring which encloses part of the gamma chain. F(1) is attached to F(0) by a central stalk formed by the gamma and epsilon chains, while a peripheral stalk is formed by the delta and b chains.</text>
</comment>
<dbReference type="GO" id="GO:0045259">
    <property type="term" value="C:proton-transporting ATP synthase complex"/>
    <property type="evidence" value="ECO:0007669"/>
    <property type="project" value="UniProtKB-KW"/>
</dbReference>
<organism evidence="18 19">
    <name type="scientific">Kolteria novifilia</name>
    <dbReference type="NCBI Taxonomy" id="2527975"/>
    <lineage>
        <taxon>Bacteria</taxon>
        <taxon>Pseudomonadati</taxon>
        <taxon>Planctomycetota</taxon>
        <taxon>Planctomycetia</taxon>
        <taxon>Kolteriales</taxon>
        <taxon>Kolteriaceae</taxon>
        <taxon>Kolteria</taxon>
    </lineage>
</organism>
<dbReference type="GO" id="GO:0005886">
    <property type="term" value="C:plasma membrane"/>
    <property type="evidence" value="ECO:0007669"/>
    <property type="project" value="UniProtKB-SubCell"/>
</dbReference>
<dbReference type="InterPro" id="IPR050059">
    <property type="entry name" value="ATP_synthase_B_chain"/>
</dbReference>
<evidence type="ECO:0000256" key="11">
    <source>
        <dbReference type="ARBA" id="ARBA00025198"/>
    </source>
</evidence>
<keyword evidence="7 15" id="KW-1133">Transmembrane helix</keyword>
<dbReference type="Pfam" id="PF00430">
    <property type="entry name" value="ATP-synt_B"/>
    <property type="match status" value="1"/>
</dbReference>
<feature type="transmembrane region" description="Helical" evidence="15">
    <location>
        <begin position="20"/>
        <end position="41"/>
    </location>
</feature>
<name>A0A518B8C0_9BACT</name>
<dbReference type="AlphaFoldDB" id="A0A518B8C0"/>
<keyword evidence="3 15" id="KW-1003">Cell membrane</keyword>
<keyword evidence="8 15" id="KW-0406">Ion transport</keyword>
<keyword evidence="6 15" id="KW-0375">Hydrogen ion transport</keyword>
<dbReference type="GO" id="GO:0046933">
    <property type="term" value="F:proton-transporting ATP synthase activity, rotational mechanism"/>
    <property type="evidence" value="ECO:0007669"/>
    <property type="project" value="UniProtKB-UniRule"/>
</dbReference>
<comment type="function">
    <text evidence="12">Component of the F(0) channel, it forms part of the peripheral stalk, linking F(1) to F(0). The b'-subunit is a diverged and duplicated form of b found in plants and photosynthetic bacteria.</text>
</comment>
<evidence type="ECO:0000256" key="4">
    <source>
        <dbReference type="ARBA" id="ARBA00022547"/>
    </source>
</evidence>
<evidence type="ECO:0000256" key="13">
    <source>
        <dbReference type="ARBA" id="ARBA00026054"/>
    </source>
</evidence>
<evidence type="ECO:0000256" key="17">
    <source>
        <dbReference type="SAM" id="Coils"/>
    </source>
</evidence>
<feature type="coiled-coil region" evidence="17">
    <location>
        <begin position="41"/>
        <end position="122"/>
    </location>
</feature>
<evidence type="ECO:0000256" key="15">
    <source>
        <dbReference type="HAMAP-Rule" id="MF_01398"/>
    </source>
</evidence>
<evidence type="ECO:0000256" key="8">
    <source>
        <dbReference type="ARBA" id="ARBA00023065"/>
    </source>
</evidence>
<accession>A0A518B8C0</accession>
<evidence type="ECO:0000256" key="16">
    <source>
        <dbReference type="RuleBase" id="RU003848"/>
    </source>
</evidence>
<evidence type="ECO:0000256" key="9">
    <source>
        <dbReference type="ARBA" id="ARBA00023136"/>
    </source>
</evidence>
<evidence type="ECO:0000313" key="19">
    <source>
        <dbReference type="Proteomes" id="UP000317093"/>
    </source>
</evidence>
<comment type="subunit">
    <text evidence="15">F-type ATPases have 2 components, F(1) - the catalytic core - and F(0) - the membrane proton channel. F(1) has five subunits: alpha(3), beta(3), gamma(1), delta(1), epsilon(1). F(0) has three main subunits: a(1), b(2) and c(10-14). The alpha and beta chains form an alternating ring which encloses part of the gamma chain. F(1) is attached to F(0) by a central stalk formed by the gamma and epsilon chains, while a peripheral stalk is formed by the delta and b chains.</text>
</comment>
<protein>
    <recommendedName>
        <fullName evidence="15">ATP synthase subunit b</fullName>
    </recommendedName>
    <alternativeName>
        <fullName evidence="15">ATP synthase F(0) sector subunit b</fullName>
    </alternativeName>
    <alternativeName>
        <fullName evidence="15">ATPase subunit I</fullName>
    </alternativeName>
    <alternativeName>
        <fullName evidence="15">F-type ATPase subunit b</fullName>
        <shortName evidence="15">F-ATPase subunit b</shortName>
    </alternativeName>
</protein>
<evidence type="ECO:0000256" key="1">
    <source>
        <dbReference type="ARBA" id="ARBA00005513"/>
    </source>
</evidence>
<evidence type="ECO:0000313" key="18">
    <source>
        <dbReference type="EMBL" id="QDU63227.1"/>
    </source>
</evidence>
<dbReference type="PANTHER" id="PTHR33445">
    <property type="entry name" value="ATP SYNTHASE SUBUNIT B', CHLOROPLASTIC"/>
    <property type="match status" value="1"/>
</dbReference>
<keyword evidence="17" id="KW-0175">Coiled coil</keyword>
<evidence type="ECO:0000256" key="12">
    <source>
        <dbReference type="ARBA" id="ARBA00025614"/>
    </source>
</evidence>
<gene>
    <name evidence="18" type="primary">atpF_1</name>
    <name evidence="15" type="synonym">atpF</name>
    <name evidence="18" type="ORF">Pan216_41050</name>
</gene>
<keyword evidence="2 15" id="KW-0813">Transport</keyword>
<dbReference type="CDD" id="cd06503">
    <property type="entry name" value="ATP-synt_Fo_b"/>
    <property type="match status" value="1"/>
</dbReference>
<keyword evidence="19" id="KW-1185">Reference proteome</keyword>
<proteinExistence type="inferred from homology"/>
<dbReference type="InterPro" id="IPR005864">
    <property type="entry name" value="ATP_synth_F0_bsu_bac"/>
</dbReference>
<evidence type="ECO:0000256" key="7">
    <source>
        <dbReference type="ARBA" id="ARBA00022989"/>
    </source>
</evidence>
<dbReference type="EMBL" id="CP036279">
    <property type="protein sequence ID" value="QDU63227.1"/>
    <property type="molecule type" value="Genomic_DNA"/>
</dbReference>
<dbReference type="KEGG" id="knv:Pan216_41050"/>
<dbReference type="RefSeq" id="WP_419193690.1">
    <property type="nucleotide sequence ID" value="NZ_CP036279.1"/>
</dbReference>
<dbReference type="InterPro" id="IPR002146">
    <property type="entry name" value="ATP_synth_b/b'su_bac/chlpt"/>
</dbReference>
<keyword evidence="4 15" id="KW-0138">CF(0)</keyword>
<keyword evidence="9 15" id="KW-0472">Membrane</keyword>
<evidence type="ECO:0000256" key="10">
    <source>
        <dbReference type="ARBA" id="ARBA00023310"/>
    </source>
</evidence>
<dbReference type="GO" id="GO:0012505">
    <property type="term" value="C:endomembrane system"/>
    <property type="evidence" value="ECO:0007669"/>
    <property type="project" value="UniProtKB-SubCell"/>
</dbReference>
<dbReference type="HAMAP" id="MF_01398">
    <property type="entry name" value="ATP_synth_b_bprime"/>
    <property type="match status" value="1"/>
</dbReference>
<keyword evidence="5 15" id="KW-0812">Transmembrane</keyword>
<evidence type="ECO:0000256" key="6">
    <source>
        <dbReference type="ARBA" id="ARBA00022781"/>
    </source>
</evidence>
<evidence type="ECO:0000256" key="2">
    <source>
        <dbReference type="ARBA" id="ARBA00022448"/>
    </source>
</evidence>
<reference evidence="18 19" key="1">
    <citation type="submission" date="2019-02" db="EMBL/GenBank/DDBJ databases">
        <title>Deep-cultivation of Planctomycetes and their phenomic and genomic characterization uncovers novel biology.</title>
        <authorList>
            <person name="Wiegand S."/>
            <person name="Jogler M."/>
            <person name="Boedeker C."/>
            <person name="Pinto D."/>
            <person name="Vollmers J."/>
            <person name="Rivas-Marin E."/>
            <person name="Kohn T."/>
            <person name="Peeters S.H."/>
            <person name="Heuer A."/>
            <person name="Rast P."/>
            <person name="Oberbeckmann S."/>
            <person name="Bunk B."/>
            <person name="Jeske O."/>
            <person name="Meyerdierks A."/>
            <person name="Storesund J.E."/>
            <person name="Kallscheuer N."/>
            <person name="Luecker S."/>
            <person name="Lage O.M."/>
            <person name="Pohl T."/>
            <person name="Merkel B.J."/>
            <person name="Hornburger P."/>
            <person name="Mueller R.-W."/>
            <person name="Bruemmer F."/>
            <person name="Labrenz M."/>
            <person name="Spormann A.M."/>
            <person name="Op den Camp H."/>
            <person name="Overmann J."/>
            <person name="Amann R."/>
            <person name="Jetten M.S.M."/>
            <person name="Mascher T."/>
            <person name="Medema M.H."/>
            <person name="Devos D.P."/>
            <person name="Kaster A.-K."/>
            <person name="Ovreas L."/>
            <person name="Rohde M."/>
            <person name="Galperin M.Y."/>
            <person name="Jogler C."/>
        </authorList>
    </citation>
    <scope>NUCLEOTIDE SEQUENCE [LARGE SCALE GENOMIC DNA]</scope>
    <source>
        <strain evidence="18 19">Pan216</strain>
    </source>
</reference>
<dbReference type="NCBIfam" id="TIGR01144">
    <property type="entry name" value="ATP_synt_b"/>
    <property type="match status" value="1"/>
</dbReference>
<dbReference type="GO" id="GO:0046961">
    <property type="term" value="F:proton-transporting ATPase activity, rotational mechanism"/>
    <property type="evidence" value="ECO:0007669"/>
    <property type="project" value="TreeGrafter"/>
</dbReference>
<evidence type="ECO:0000256" key="3">
    <source>
        <dbReference type="ARBA" id="ARBA00022475"/>
    </source>
</evidence>
<dbReference type="PANTHER" id="PTHR33445:SF1">
    <property type="entry name" value="ATP SYNTHASE SUBUNIT B"/>
    <property type="match status" value="1"/>
</dbReference>
<keyword evidence="10 15" id="KW-0066">ATP synthesis</keyword>
<sequence length="175" mass="19225">MLFASSGGGDYLLALDLALWSGVVFVILACLLGSTAVNPILDALKRRQTQTEASLHQAELAEAETKRLMAELRRRQALARDEAAELLAEAQLDAEQMHKEFLERAQAEADRMSNRSQREIRLAEQAAIAELWGTTASLATETAEKILQAKLSHDDQRRLIAEAITDIGQSEGRVA</sequence>
<comment type="subcellular location">
    <subcellularLocation>
        <location evidence="15">Cell membrane</location>
        <topology evidence="15">Single-pass membrane protein</topology>
    </subcellularLocation>
    <subcellularLocation>
        <location evidence="14">Endomembrane system</location>
        <topology evidence="14">Single-pass membrane protein</topology>
    </subcellularLocation>
</comment>